<dbReference type="AlphaFoldDB" id="A0AAV2CUW9"/>
<name>A0AAV2CUW9_9ROSI</name>
<organism evidence="2 3">
    <name type="scientific">Linum trigynum</name>
    <dbReference type="NCBI Taxonomy" id="586398"/>
    <lineage>
        <taxon>Eukaryota</taxon>
        <taxon>Viridiplantae</taxon>
        <taxon>Streptophyta</taxon>
        <taxon>Embryophyta</taxon>
        <taxon>Tracheophyta</taxon>
        <taxon>Spermatophyta</taxon>
        <taxon>Magnoliopsida</taxon>
        <taxon>eudicotyledons</taxon>
        <taxon>Gunneridae</taxon>
        <taxon>Pentapetalae</taxon>
        <taxon>rosids</taxon>
        <taxon>fabids</taxon>
        <taxon>Malpighiales</taxon>
        <taxon>Linaceae</taxon>
        <taxon>Linum</taxon>
    </lineage>
</organism>
<evidence type="ECO:0000313" key="2">
    <source>
        <dbReference type="EMBL" id="CAL1359371.1"/>
    </source>
</evidence>
<proteinExistence type="predicted"/>
<protein>
    <submittedName>
        <fullName evidence="2">Uncharacterized protein</fullName>
    </submittedName>
</protein>
<feature type="compositionally biased region" description="Polar residues" evidence="1">
    <location>
        <begin position="1"/>
        <end position="17"/>
    </location>
</feature>
<reference evidence="2 3" key="1">
    <citation type="submission" date="2024-04" db="EMBL/GenBank/DDBJ databases">
        <authorList>
            <person name="Fracassetti M."/>
        </authorList>
    </citation>
    <scope>NUCLEOTIDE SEQUENCE [LARGE SCALE GENOMIC DNA]</scope>
</reference>
<evidence type="ECO:0000313" key="3">
    <source>
        <dbReference type="Proteomes" id="UP001497516"/>
    </source>
</evidence>
<evidence type="ECO:0000256" key="1">
    <source>
        <dbReference type="SAM" id="MobiDB-lite"/>
    </source>
</evidence>
<sequence>MSVVENSRNSTMPSSDPSSDKSGRQRGVVLPLGRDSTATATAEPRNNAINKTKGLLLEIQSERLLSIEAPKVGDLLHEIGEVERFGRNFPFGTLHYPFGSGAFCCFFRRHLIPFQASI</sequence>
<keyword evidence="3" id="KW-1185">Reference proteome</keyword>
<accession>A0AAV2CUW9</accession>
<gene>
    <name evidence="2" type="ORF">LTRI10_LOCUS6861</name>
</gene>
<dbReference type="EMBL" id="OZ034814">
    <property type="protein sequence ID" value="CAL1359371.1"/>
    <property type="molecule type" value="Genomic_DNA"/>
</dbReference>
<feature type="region of interest" description="Disordered" evidence="1">
    <location>
        <begin position="1"/>
        <end position="45"/>
    </location>
</feature>
<dbReference type="Proteomes" id="UP001497516">
    <property type="component" value="Chromosome 10"/>
</dbReference>